<reference evidence="2 3" key="1">
    <citation type="submission" date="2021-05" db="EMBL/GenBank/DDBJ databases">
        <title>A Polyphasic approach of four new species of the genus Ohtaekwangia: Ohtaekwangia histidinii sp. nov., Ohtaekwangia cretensis sp. nov., Ohtaekwangia indiensis sp. nov., Ohtaekwangia reichenbachii sp. nov. from diverse environment.</title>
        <authorList>
            <person name="Octaviana S."/>
        </authorList>
    </citation>
    <scope>NUCLEOTIDE SEQUENCE [LARGE SCALE GENOMIC DNA]</scope>
    <source>
        <strain evidence="2 3">PWU37</strain>
    </source>
</reference>
<proteinExistence type="predicted"/>
<evidence type="ECO:0000256" key="1">
    <source>
        <dbReference type="SAM" id="SignalP"/>
    </source>
</evidence>
<keyword evidence="3" id="KW-1185">Reference proteome</keyword>
<organism evidence="2 3">
    <name type="scientific">Dawidia soli</name>
    <dbReference type="NCBI Taxonomy" id="2782352"/>
    <lineage>
        <taxon>Bacteria</taxon>
        <taxon>Pseudomonadati</taxon>
        <taxon>Bacteroidota</taxon>
        <taxon>Cytophagia</taxon>
        <taxon>Cytophagales</taxon>
        <taxon>Chryseotaleaceae</taxon>
        <taxon>Dawidia</taxon>
    </lineage>
</organism>
<dbReference type="EMBL" id="JAHESC010000034">
    <property type="protein sequence ID" value="MBT1688994.1"/>
    <property type="molecule type" value="Genomic_DNA"/>
</dbReference>
<protein>
    <submittedName>
        <fullName evidence="2">Uncharacterized protein</fullName>
    </submittedName>
</protein>
<dbReference type="Proteomes" id="UP001319180">
    <property type="component" value="Unassembled WGS sequence"/>
</dbReference>
<feature type="signal peptide" evidence="1">
    <location>
        <begin position="1"/>
        <end position="22"/>
    </location>
</feature>
<feature type="chain" id="PRO_5043040598" evidence="1">
    <location>
        <begin position="23"/>
        <end position="231"/>
    </location>
</feature>
<sequence length="231" mass="25605">MRQLVSIKLVALFFLTVTSAWSQDNVGPLARKWSVGFDVGYSESRIFGSYADFAQRWYGSQYKRAPEWLSRKAVMADLTVYKKLFSFVYIKSGVGYTRHGGGLTNTSLVFPMDITLDYITVPLGVGVNPRIFKSVSVALDGGFCAGFELSSSQDFQKGVAPGIPQTNNTFIPNYFWSGSVLYPINARCAVKAAYRYVKALKPFYENGEGEYLTEESSKANAFSAGIVYVVK</sequence>
<dbReference type="RefSeq" id="WP_254092220.1">
    <property type="nucleotide sequence ID" value="NZ_JAHESC010000034.1"/>
</dbReference>
<dbReference type="AlphaFoldDB" id="A0AAP2DBN9"/>
<evidence type="ECO:0000313" key="2">
    <source>
        <dbReference type="EMBL" id="MBT1688994.1"/>
    </source>
</evidence>
<keyword evidence="1" id="KW-0732">Signal</keyword>
<evidence type="ECO:0000313" key="3">
    <source>
        <dbReference type="Proteomes" id="UP001319180"/>
    </source>
</evidence>
<comment type="caution">
    <text evidence="2">The sequence shown here is derived from an EMBL/GenBank/DDBJ whole genome shotgun (WGS) entry which is preliminary data.</text>
</comment>
<accession>A0AAP2DBN9</accession>
<name>A0AAP2DBN9_9BACT</name>
<gene>
    <name evidence="2" type="ORF">KK078_20685</name>
</gene>